<dbReference type="InterPro" id="IPR013762">
    <property type="entry name" value="Integrase-like_cat_sf"/>
</dbReference>
<name>A0A7W5AMV9_9ACTN</name>
<dbReference type="Gene3D" id="1.10.150.130">
    <property type="match status" value="1"/>
</dbReference>
<feature type="domain" description="Core-binding (CB)" evidence="6">
    <location>
        <begin position="18"/>
        <end position="110"/>
    </location>
</feature>
<accession>A0A7W5AMV9</accession>
<protein>
    <submittedName>
        <fullName evidence="7">Site-specific recombinase XerD</fullName>
    </submittedName>
</protein>
<dbReference type="InterPro" id="IPR010998">
    <property type="entry name" value="Integrase_recombinase_N"/>
</dbReference>
<dbReference type="PANTHER" id="PTHR30349">
    <property type="entry name" value="PHAGE INTEGRASE-RELATED"/>
    <property type="match status" value="1"/>
</dbReference>
<dbReference type="PROSITE" id="PS51900">
    <property type="entry name" value="CB"/>
    <property type="match status" value="1"/>
</dbReference>
<comment type="similarity">
    <text evidence="1">Belongs to the 'phage' integrase family.</text>
</comment>
<proteinExistence type="inferred from homology"/>
<dbReference type="CDD" id="cd00397">
    <property type="entry name" value="DNA_BRE_C"/>
    <property type="match status" value="1"/>
</dbReference>
<dbReference type="InterPro" id="IPR044068">
    <property type="entry name" value="CB"/>
</dbReference>
<evidence type="ECO:0000256" key="2">
    <source>
        <dbReference type="ARBA" id="ARBA00023125"/>
    </source>
</evidence>
<keyword evidence="3" id="KW-0233">DNA recombination</keyword>
<evidence type="ECO:0000256" key="3">
    <source>
        <dbReference type="ARBA" id="ARBA00023172"/>
    </source>
</evidence>
<dbReference type="Gene3D" id="1.10.443.10">
    <property type="entry name" value="Intergrase catalytic core"/>
    <property type="match status" value="1"/>
</dbReference>
<evidence type="ECO:0000259" key="5">
    <source>
        <dbReference type="PROSITE" id="PS51898"/>
    </source>
</evidence>
<sequence>MTASRRLPGWDQLALAIPDMVAPMRRYLDQLSCILRPGSVSGADLALRSLAAFLVEQAPEVRFITDIRRRHIEDFRTWLTVRPGYRTGRLTPATLAHRLGTLRMFFVRISDWDWPEAPARIPIIPADLPKQDHPLPKALDDPSAAKLLRAAQADPRMLTRVVVEVLLRTGLRVGEFTALRADAIVLIGAAHWLHVPVGKLHEDRYLPLHPHLVTLIGDYRTAHVATGNPLLLPRENGSPLDRHTVTRLINRAGTAAGLAHIHPHQLRHTLATQAINRGMTLEAIAALLGHRSLDMTLRYAKIANRTVADEYFAVTEKVESLYQQGKPLPADTIGPRMARLRREHHRLLGNGYCTRPPELDCAFEAICETCTFFQTSIEFRPTLQAQHDHAAQHDQPHRADLFTRLLTRLDDQAS</sequence>
<dbReference type="InterPro" id="IPR011010">
    <property type="entry name" value="DNA_brk_join_enz"/>
</dbReference>
<dbReference type="GO" id="GO:0015074">
    <property type="term" value="P:DNA integration"/>
    <property type="evidence" value="ECO:0007669"/>
    <property type="project" value="InterPro"/>
</dbReference>
<evidence type="ECO:0000259" key="6">
    <source>
        <dbReference type="PROSITE" id="PS51900"/>
    </source>
</evidence>
<dbReference type="RefSeq" id="WP_183224733.1">
    <property type="nucleotide sequence ID" value="NZ_BMPW01000017.1"/>
</dbReference>
<dbReference type="EMBL" id="JACHXF010000015">
    <property type="protein sequence ID" value="MBB3098669.1"/>
    <property type="molecule type" value="Genomic_DNA"/>
</dbReference>
<feature type="domain" description="Tyr recombinase" evidence="5">
    <location>
        <begin position="134"/>
        <end position="312"/>
    </location>
</feature>
<dbReference type="PANTHER" id="PTHR30349:SF64">
    <property type="entry name" value="PROPHAGE INTEGRASE INTD-RELATED"/>
    <property type="match status" value="1"/>
</dbReference>
<dbReference type="PROSITE" id="PS51898">
    <property type="entry name" value="TYR_RECOMBINASE"/>
    <property type="match status" value="1"/>
</dbReference>
<evidence type="ECO:0000256" key="4">
    <source>
        <dbReference type="PROSITE-ProRule" id="PRU01248"/>
    </source>
</evidence>
<comment type="caution">
    <text evidence="7">The sequence shown here is derived from an EMBL/GenBank/DDBJ whole genome shotgun (WGS) entry which is preliminary data.</text>
</comment>
<organism evidence="7 8">
    <name type="scientific">Actinoplanes campanulatus</name>
    <dbReference type="NCBI Taxonomy" id="113559"/>
    <lineage>
        <taxon>Bacteria</taxon>
        <taxon>Bacillati</taxon>
        <taxon>Actinomycetota</taxon>
        <taxon>Actinomycetes</taxon>
        <taxon>Micromonosporales</taxon>
        <taxon>Micromonosporaceae</taxon>
        <taxon>Actinoplanes</taxon>
    </lineage>
</organism>
<evidence type="ECO:0000256" key="1">
    <source>
        <dbReference type="ARBA" id="ARBA00008857"/>
    </source>
</evidence>
<dbReference type="GO" id="GO:0003677">
    <property type="term" value="F:DNA binding"/>
    <property type="evidence" value="ECO:0007669"/>
    <property type="project" value="UniProtKB-UniRule"/>
</dbReference>
<dbReference type="AlphaFoldDB" id="A0A7W5AMV9"/>
<dbReference type="Pfam" id="PF00589">
    <property type="entry name" value="Phage_integrase"/>
    <property type="match status" value="1"/>
</dbReference>
<reference evidence="7 8" key="1">
    <citation type="submission" date="2020-08" db="EMBL/GenBank/DDBJ databases">
        <title>Genomic Encyclopedia of Type Strains, Phase III (KMG-III): the genomes of soil and plant-associated and newly described type strains.</title>
        <authorList>
            <person name="Whitman W."/>
        </authorList>
    </citation>
    <scope>NUCLEOTIDE SEQUENCE [LARGE SCALE GENOMIC DNA]</scope>
    <source>
        <strain evidence="7 8">CECT 3287</strain>
    </source>
</reference>
<keyword evidence="8" id="KW-1185">Reference proteome</keyword>
<dbReference type="InterPro" id="IPR002104">
    <property type="entry name" value="Integrase_catalytic"/>
</dbReference>
<evidence type="ECO:0000313" key="7">
    <source>
        <dbReference type="EMBL" id="MBB3098669.1"/>
    </source>
</evidence>
<dbReference type="GO" id="GO:0006310">
    <property type="term" value="P:DNA recombination"/>
    <property type="evidence" value="ECO:0007669"/>
    <property type="project" value="UniProtKB-KW"/>
</dbReference>
<dbReference type="InterPro" id="IPR050090">
    <property type="entry name" value="Tyrosine_recombinase_XerCD"/>
</dbReference>
<dbReference type="SUPFAM" id="SSF56349">
    <property type="entry name" value="DNA breaking-rejoining enzymes"/>
    <property type="match status" value="1"/>
</dbReference>
<evidence type="ECO:0000313" key="8">
    <source>
        <dbReference type="Proteomes" id="UP000590749"/>
    </source>
</evidence>
<dbReference type="Proteomes" id="UP000590749">
    <property type="component" value="Unassembled WGS sequence"/>
</dbReference>
<keyword evidence="2 4" id="KW-0238">DNA-binding</keyword>
<gene>
    <name evidence="7" type="ORF">FHR83_006368</name>
</gene>